<dbReference type="RefSeq" id="WP_079703448.1">
    <property type="nucleotide sequence ID" value="NZ_FUYR01000003.1"/>
</dbReference>
<dbReference type="OrthoDB" id="9771846at2"/>
<evidence type="ECO:0000256" key="3">
    <source>
        <dbReference type="ARBA" id="ARBA00022679"/>
    </source>
</evidence>
<dbReference type="STRING" id="572036.SAMN05661099_2934"/>
<keyword evidence="7" id="KW-1185">Reference proteome</keyword>
<evidence type="ECO:0000313" key="7">
    <source>
        <dbReference type="Proteomes" id="UP000189981"/>
    </source>
</evidence>
<keyword evidence="4" id="KW-0472">Membrane</keyword>
<dbReference type="PANTHER" id="PTHR43179:SF12">
    <property type="entry name" value="GALACTOFURANOSYLTRANSFERASE GLFT2"/>
    <property type="match status" value="1"/>
</dbReference>
<dbReference type="Pfam" id="PF00535">
    <property type="entry name" value="Glycos_transf_2"/>
    <property type="match status" value="1"/>
</dbReference>
<proteinExistence type="inferred from homology"/>
<keyword evidence="3" id="KW-0808">Transferase</keyword>
<dbReference type="Gene3D" id="3.90.550.10">
    <property type="entry name" value="Spore Coat Polysaccharide Biosynthesis Protein SpsA, Chain A"/>
    <property type="match status" value="1"/>
</dbReference>
<protein>
    <recommendedName>
        <fullName evidence="5">Glycosyltransferase 2-like domain-containing protein</fullName>
    </recommendedName>
</protein>
<keyword evidence="4" id="KW-0812">Transmembrane</keyword>
<dbReference type="InterPro" id="IPR001173">
    <property type="entry name" value="Glyco_trans_2-like"/>
</dbReference>
<keyword evidence="4" id="KW-1133">Transmembrane helix</keyword>
<dbReference type="Proteomes" id="UP000189981">
    <property type="component" value="Unassembled WGS sequence"/>
</dbReference>
<comment type="similarity">
    <text evidence="1">Belongs to the glycosyltransferase 2 family.</text>
</comment>
<dbReference type="EMBL" id="FUYR01000003">
    <property type="protein sequence ID" value="SKB82204.1"/>
    <property type="molecule type" value="Genomic_DNA"/>
</dbReference>
<dbReference type="PANTHER" id="PTHR43179">
    <property type="entry name" value="RHAMNOSYLTRANSFERASE WBBL"/>
    <property type="match status" value="1"/>
</dbReference>
<dbReference type="InterPro" id="IPR029044">
    <property type="entry name" value="Nucleotide-diphossugar_trans"/>
</dbReference>
<feature type="domain" description="Glycosyltransferase 2-like" evidence="5">
    <location>
        <begin position="5"/>
        <end position="146"/>
    </location>
</feature>
<gene>
    <name evidence="6" type="ORF">SAMN05661099_2934</name>
</gene>
<dbReference type="AlphaFoldDB" id="A0A1T5EE93"/>
<keyword evidence="2" id="KW-0328">Glycosyltransferase</keyword>
<accession>A0A1T5EE93</accession>
<reference evidence="7" key="1">
    <citation type="submission" date="2017-02" db="EMBL/GenBank/DDBJ databases">
        <authorList>
            <person name="Varghese N."/>
            <person name="Submissions S."/>
        </authorList>
    </citation>
    <scope>NUCLEOTIDE SEQUENCE [LARGE SCALE GENOMIC DNA]</scope>
    <source>
        <strain evidence="7">DSM 22385</strain>
    </source>
</reference>
<organism evidence="6 7">
    <name type="scientific">Daejeonella lutea</name>
    <dbReference type="NCBI Taxonomy" id="572036"/>
    <lineage>
        <taxon>Bacteria</taxon>
        <taxon>Pseudomonadati</taxon>
        <taxon>Bacteroidota</taxon>
        <taxon>Sphingobacteriia</taxon>
        <taxon>Sphingobacteriales</taxon>
        <taxon>Sphingobacteriaceae</taxon>
        <taxon>Daejeonella</taxon>
    </lineage>
</organism>
<evidence type="ECO:0000256" key="4">
    <source>
        <dbReference type="SAM" id="Phobius"/>
    </source>
</evidence>
<evidence type="ECO:0000259" key="5">
    <source>
        <dbReference type="Pfam" id="PF00535"/>
    </source>
</evidence>
<name>A0A1T5EE93_9SPHI</name>
<dbReference type="SUPFAM" id="SSF53448">
    <property type="entry name" value="Nucleotide-diphospho-sugar transferases"/>
    <property type="match status" value="1"/>
</dbReference>
<sequence length="299" mass="34356">MKRVSIITVNYNHADVTLELLRSVKRSIRYSNLEIVVVDNGSKTDQTGWMRDHYPDAKYIRSVKNLGFAGGNNLGIKQAEGDYLFFVNNDTEFFEDTISALVDILDKDPSIGAVSPKIVYFDRPEIIQYAGFTAMNYNTGRNKCIGQFELDQGQYDAHLGPTSYAHGAAMMVRVEALDKPGPMPENYFLYFEEMDWCEKIRRAGYTIWLAPKTQIRHKESLSVGAASPLKEYFMTRNRILFIRRNAPALSVLIFCIYYLFVVTPRNLIGYLISKRLDLASSFFKAIWWNLTHKTDSYEL</sequence>
<evidence type="ECO:0000313" key="6">
    <source>
        <dbReference type="EMBL" id="SKB82204.1"/>
    </source>
</evidence>
<feature type="transmembrane region" description="Helical" evidence="4">
    <location>
        <begin position="246"/>
        <end position="268"/>
    </location>
</feature>
<dbReference type="GO" id="GO:0016757">
    <property type="term" value="F:glycosyltransferase activity"/>
    <property type="evidence" value="ECO:0007669"/>
    <property type="project" value="UniProtKB-KW"/>
</dbReference>
<evidence type="ECO:0000256" key="2">
    <source>
        <dbReference type="ARBA" id="ARBA00022676"/>
    </source>
</evidence>
<dbReference type="CDD" id="cd04186">
    <property type="entry name" value="GT_2_like_c"/>
    <property type="match status" value="1"/>
</dbReference>
<evidence type="ECO:0000256" key="1">
    <source>
        <dbReference type="ARBA" id="ARBA00006739"/>
    </source>
</evidence>